<feature type="domain" description="Bacterial Ig" evidence="3">
    <location>
        <begin position="1183"/>
        <end position="1265"/>
    </location>
</feature>
<feature type="domain" description="Minor extracellular protease Epr GA-like" evidence="4">
    <location>
        <begin position="559"/>
        <end position="650"/>
    </location>
</feature>
<evidence type="ECO:0000256" key="1">
    <source>
        <dbReference type="SAM" id="Coils"/>
    </source>
</evidence>
<accession>A0A844M439</accession>
<dbReference type="Proteomes" id="UP000442109">
    <property type="component" value="Unassembled WGS sequence"/>
</dbReference>
<proteinExistence type="predicted"/>
<feature type="domain" description="Minor extracellular protease Epr GA-like" evidence="4">
    <location>
        <begin position="178"/>
        <end position="268"/>
    </location>
</feature>
<dbReference type="InterPro" id="IPR054725">
    <property type="entry name" value="Epr_GA-like"/>
</dbReference>
<feature type="region of interest" description="Disordered" evidence="2">
    <location>
        <begin position="1245"/>
        <end position="1272"/>
    </location>
</feature>
<sequence>MKKIIIKINNTTKTIAEHTVVTKDGKPTVIKANKKVNYELFDPATGHAPNHIVTKRVGKDLHVSMEDDGQDSDLIIEGFYDDTDSALIGLAENGEYYYYIPDTGEVADYVTQLQIGDVEGQALGGESQVTPWWVSATESDFNALPWLVGLAGAGIVGAALSSGGGSSSGGYVPPVDTNKKVEDLVKAAEEAEKAAEDALVEANKDGVISPEENQNLTDLNQAVTDAKDKAQQAVDTLPESAGKEDFQDRLDVIDGIVVPGITDQDNDGLEDGLQSQVDDLVKAAEEAEQAAEDALVEANKDGLITHEENAQLKDLNDAVTKAKDDAQAKVNELPESTGKDDFQDRLDVIDGIVVPGITDQDKNGLDDTLQAEVDDLVKAAEEAEKAVEDALVEANKDGVITPEENATLTELNDAVTDAKDKAQQAVDTLPDSAGKEDFQDRLDALEGIIVPEITDTDGDGLDDSLAQQVQDAIDNAKEAEQAAKDALEQAQEDGLITPQEQQAIIDANQALQDAKDTVQEAIDALEPSAGKELLQSELDGINGVDVPAVNDKNADDINDLTDAQDKVAAAKQAEADAQEALDQAQTDGVISPEEQAQLQQQQDAVDAAKQAAQDAIDLLEPSTDKEGLQSDLNQVEGIVVPEITDTDGDGLDDSLAQQVQDAIDKAKEAEQAAKDALEQAQEDGLITPQEQQAIIDANQALQDAKDNAQQAVEQLPESAGKDDLQSQLDEIGNGVEVPEITDNNNDGLDDTNAENIQGLIDNAKEAEQAAKDALEQAQEDGLITPDEQQAIIDANQALQDAKDTVQEAIDALEPSAGKESLQSELDGINGVDVPAVNDKNADDINDLTDAQDKVAAAKQAEADAQEALDQAQTDGVISPEEQAQLQQQQDAVDAAKQAAQDAIDLLEPSTDKEGLQSDLNQVEGIVVPEVTDVTPPEILDAKFNNEGTQVTGTTEPDATVTVKNAAGDIIGTAQADDTGSYTVNINTPLTNGEQVTVIATDAANNSTQPVSAAAPDNTAPNAPQVTINEDGTQVTVTGEEGADVTITTPNGEITGTIENGSFTAALEPALTNGEEVSATLTDAADNESQPTTATAPDTTAPDAPVVDNFDGTTVTGQAEPDSRVTITNEAGDIIGTTTAGEDGSYSVDINTPLTNGEQIGVSATDAAGNTSEETAAAAPDNTAPNAPSAMVSDDGTAVTGVAEPGSTVSIKDASGAEIGSAVADATTGEYTVVLDPALTNGEAVTADATDDSGNTSGTTQAVAPDSTPTKAPTVTINSGDDAVVDADELNADGTVNVTITIPDDAEEGSVLAVKDANDNILATFVIGTNATAGSSVDVSVFRPADGTQLTVKATITDASGNESAPGSATATVGDTTAPDAPSVDSITNT</sequence>
<dbReference type="Gene3D" id="2.60.40.10">
    <property type="entry name" value="Immunoglobulins"/>
    <property type="match status" value="4"/>
</dbReference>
<evidence type="ECO:0008006" key="7">
    <source>
        <dbReference type="Google" id="ProtNLM"/>
    </source>
</evidence>
<evidence type="ECO:0000313" key="5">
    <source>
        <dbReference type="EMBL" id="MUG33398.1"/>
    </source>
</evidence>
<evidence type="ECO:0000259" key="4">
    <source>
        <dbReference type="Pfam" id="PF22775"/>
    </source>
</evidence>
<dbReference type="RefSeq" id="WP_227832457.1">
    <property type="nucleotide sequence ID" value="NZ_WFKQ01000016.1"/>
</dbReference>
<feature type="coiled-coil region" evidence="1">
    <location>
        <begin position="560"/>
        <end position="618"/>
    </location>
</feature>
<feature type="domain" description="Minor extracellular protease Epr GA-like" evidence="4">
    <location>
        <begin position="846"/>
        <end position="934"/>
    </location>
</feature>
<dbReference type="Pfam" id="PF22775">
    <property type="entry name" value="GA_3"/>
    <property type="match status" value="8"/>
</dbReference>
<feature type="compositionally biased region" description="Polar residues" evidence="2">
    <location>
        <begin position="1357"/>
        <end position="1374"/>
    </location>
</feature>
<dbReference type="Pfam" id="PF17936">
    <property type="entry name" value="Big_6"/>
    <property type="match status" value="4"/>
</dbReference>
<feature type="domain" description="Minor extracellular protease Epr GA-like" evidence="4">
    <location>
        <begin position="751"/>
        <end position="843"/>
    </location>
</feature>
<feature type="non-terminal residue" evidence="5">
    <location>
        <position position="1389"/>
    </location>
</feature>
<feature type="coiled-coil region" evidence="1">
    <location>
        <begin position="756"/>
        <end position="811"/>
    </location>
</feature>
<feature type="domain" description="Minor extracellular protease Epr GA-like" evidence="4">
    <location>
        <begin position="464"/>
        <end position="556"/>
    </location>
</feature>
<organism evidence="5 6">
    <name type="scientific">Psychrobacter sanguinis</name>
    <dbReference type="NCBI Taxonomy" id="861445"/>
    <lineage>
        <taxon>Bacteria</taxon>
        <taxon>Pseudomonadati</taxon>
        <taxon>Pseudomonadota</taxon>
        <taxon>Gammaproteobacteria</taxon>
        <taxon>Moraxellales</taxon>
        <taxon>Moraxellaceae</taxon>
        <taxon>Psychrobacter</taxon>
    </lineage>
</organism>
<feature type="coiled-coil region" evidence="1">
    <location>
        <begin position="847"/>
        <end position="905"/>
    </location>
</feature>
<feature type="region of interest" description="Disordered" evidence="2">
    <location>
        <begin position="1166"/>
        <end position="1191"/>
    </location>
</feature>
<feature type="domain" description="Minor extracellular protease Epr GA-like" evidence="4">
    <location>
        <begin position="275"/>
        <end position="364"/>
    </location>
</feature>
<feature type="domain" description="Bacterial Ig" evidence="3">
    <location>
        <begin position="936"/>
        <end position="1016"/>
    </location>
</feature>
<feature type="coiled-coil region" evidence="1">
    <location>
        <begin position="178"/>
        <end position="236"/>
    </location>
</feature>
<feature type="coiled-coil region" evidence="1">
    <location>
        <begin position="462"/>
        <end position="524"/>
    </location>
</feature>
<protein>
    <recommendedName>
        <fullName evidence="7">Bacterial Ig domain-containing protein</fullName>
    </recommendedName>
</protein>
<evidence type="ECO:0000313" key="6">
    <source>
        <dbReference type="Proteomes" id="UP000442109"/>
    </source>
</evidence>
<feature type="domain" description="Minor extracellular protease Epr GA-like" evidence="4">
    <location>
        <begin position="654"/>
        <end position="747"/>
    </location>
</feature>
<feature type="domain" description="Bacterial Ig" evidence="3">
    <location>
        <begin position="1100"/>
        <end position="1180"/>
    </location>
</feature>
<feature type="coiled-coil region" evidence="1">
    <location>
        <begin position="366"/>
        <end position="428"/>
    </location>
</feature>
<dbReference type="EMBL" id="WFKQ01000016">
    <property type="protein sequence ID" value="MUG33398.1"/>
    <property type="molecule type" value="Genomic_DNA"/>
</dbReference>
<dbReference type="InterPro" id="IPR013783">
    <property type="entry name" value="Ig-like_fold"/>
</dbReference>
<feature type="region of interest" description="Disordered" evidence="2">
    <location>
        <begin position="1357"/>
        <end position="1389"/>
    </location>
</feature>
<dbReference type="InterPro" id="IPR041498">
    <property type="entry name" value="Big_6"/>
</dbReference>
<keyword evidence="1" id="KW-0175">Coiled coil</keyword>
<feature type="compositionally biased region" description="Low complexity" evidence="2">
    <location>
        <begin position="1174"/>
        <end position="1189"/>
    </location>
</feature>
<comment type="caution">
    <text evidence="5">The sequence shown here is derived from an EMBL/GenBank/DDBJ whole genome shotgun (WGS) entry which is preliminary data.</text>
</comment>
<evidence type="ECO:0000256" key="2">
    <source>
        <dbReference type="SAM" id="MobiDB-lite"/>
    </source>
</evidence>
<feature type="domain" description="Minor extracellular protease Epr GA-like" evidence="4">
    <location>
        <begin position="370"/>
        <end position="460"/>
    </location>
</feature>
<feature type="compositionally biased region" description="Polar residues" evidence="2">
    <location>
        <begin position="1251"/>
        <end position="1272"/>
    </location>
</feature>
<reference evidence="5 6" key="1">
    <citation type="journal article" date="2019" name="PLoS ONE">
        <title>Pup mortality in New Zealand sea lions (Phocarctos hookeri) at Enderby Island, Auckland Islands, 2013-18.</title>
        <authorList>
            <person name="Michael S.A."/>
            <person name="Hayman D.T.S."/>
            <person name="Gray R."/>
            <person name="Zhang J."/>
            <person name="Rogers L."/>
            <person name="Roe W.D."/>
        </authorList>
    </citation>
    <scope>NUCLEOTIDE SEQUENCE [LARGE SCALE GENOMIC DNA]</scope>
    <source>
        <strain evidence="5 6">SM868</strain>
    </source>
</reference>
<keyword evidence="6" id="KW-1185">Reference proteome</keyword>
<feature type="compositionally biased region" description="Low complexity" evidence="2">
    <location>
        <begin position="1090"/>
        <end position="1104"/>
    </location>
</feature>
<evidence type="ECO:0000259" key="3">
    <source>
        <dbReference type="Pfam" id="PF17936"/>
    </source>
</evidence>
<feature type="domain" description="Bacterial Ig" evidence="3">
    <location>
        <begin position="1019"/>
        <end position="1097"/>
    </location>
</feature>
<feature type="coiled-coil region" evidence="1">
    <location>
        <begin position="270"/>
        <end position="332"/>
    </location>
</feature>
<feature type="coiled-coil region" evidence="1">
    <location>
        <begin position="652"/>
        <end position="714"/>
    </location>
</feature>
<name>A0A844M439_9GAMM</name>
<feature type="region of interest" description="Disordered" evidence="2">
    <location>
        <begin position="1081"/>
        <end position="1145"/>
    </location>
</feature>
<gene>
    <name evidence="5" type="ORF">GB996_11460</name>
</gene>